<evidence type="ECO:0000313" key="6">
    <source>
        <dbReference type="Proteomes" id="UP000829291"/>
    </source>
</evidence>
<dbReference type="PANTHER" id="PTHR23507:SF37">
    <property type="entry name" value="GH08173P"/>
    <property type="match status" value="1"/>
</dbReference>
<sequence>MSSSNFETVSISVEVRKPNLCKKYLGWIRYVTIEPTMWLYMMAYMTTSVVEQAFYVNKACRVDHGLSEEICDNLSENDTLQTEVQVTVSTFHQWNDIASYAFPIILALFNGNWSDRRGRKAPLVIALIGKVIFSFMIVVNSVLDTWTLNMILYTASLPMALLGSDVAIFASCFSYISDVSSVTHRTIRVAILDVVYLSTMPVGISLGSFLFYKVVNQSYTIMFAINGTLLIVAVIYSVLRLEMRTTPQQMPIDKGTNILLDYFDKKHVVASINTLIKPRPERRRLYLWTLLLAMALYTFQRNEREKSYLYTVKTFSWDVGTFSTFRTVQSSLFVVAMLFGIPIMSKVFKMRDTLIVAVGAISHASGRIFYATATEPSLFYVGAVVAALGPVVAPVLRSMMSKVVPVSERETIFRESFRSSVCV</sequence>
<dbReference type="Pfam" id="PF07690">
    <property type="entry name" value="MFS_1"/>
    <property type="match status" value="1"/>
</dbReference>
<feature type="transmembrane region" description="Helical" evidence="5">
    <location>
        <begin position="155"/>
        <end position="177"/>
    </location>
</feature>
<accession>A0ABM3FW60</accession>
<dbReference type="SUPFAM" id="SSF103473">
    <property type="entry name" value="MFS general substrate transporter"/>
    <property type="match status" value="1"/>
</dbReference>
<evidence type="ECO:0000256" key="3">
    <source>
        <dbReference type="ARBA" id="ARBA00022989"/>
    </source>
</evidence>
<dbReference type="RefSeq" id="XP_046592255.1">
    <property type="nucleotide sequence ID" value="XM_046736299.1"/>
</dbReference>
<feature type="transmembrane region" description="Helical" evidence="5">
    <location>
        <begin position="189"/>
        <end position="212"/>
    </location>
</feature>
<evidence type="ECO:0000256" key="2">
    <source>
        <dbReference type="ARBA" id="ARBA00022692"/>
    </source>
</evidence>
<proteinExistence type="predicted"/>
<reference evidence="7" key="1">
    <citation type="submission" date="2025-08" db="UniProtKB">
        <authorList>
            <consortium name="RefSeq"/>
        </authorList>
    </citation>
    <scope>IDENTIFICATION</scope>
    <source>
        <tissue evidence="7">Thorax and Abdomen</tissue>
    </source>
</reference>
<keyword evidence="2 5" id="KW-0812">Transmembrane</keyword>
<evidence type="ECO:0000313" key="7">
    <source>
        <dbReference type="RefSeq" id="XP_046592255.1"/>
    </source>
</evidence>
<name>A0ABM3FW60_NEOLC</name>
<feature type="transmembrane region" description="Helical" evidence="5">
    <location>
        <begin position="123"/>
        <end position="143"/>
    </location>
</feature>
<dbReference type="Proteomes" id="UP000829291">
    <property type="component" value="Chromosome 4"/>
</dbReference>
<evidence type="ECO:0000256" key="1">
    <source>
        <dbReference type="ARBA" id="ARBA00004141"/>
    </source>
</evidence>
<feature type="transmembrane region" description="Helical" evidence="5">
    <location>
        <begin position="377"/>
        <end position="396"/>
    </location>
</feature>
<dbReference type="GeneID" id="107225652"/>
<evidence type="ECO:0000256" key="5">
    <source>
        <dbReference type="SAM" id="Phobius"/>
    </source>
</evidence>
<comment type="subcellular location">
    <subcellularLocation>
        <location evidence="1">Membrane</location>
        <topology evidence="1">Multi-pass membrane protein</topology>
    </subcellularLocation>
</comment>
<keyword evidence="3 5" id="KW-1133">Transmembrane helix</keyword>
<organism evidence="6 7">
    <name type="scientific">Neodiprion lecontei</name>
    <name type="common">Redheaded pine sawfly</name>
    <dbReference type="NCBI Taxonomy" id="441921"/>
    <lineage>
        <taxon>Eukaryota</taxon>
        <taxon>Metazoa</taxon>
        <taxon>Ecdysozoa</taxon>
        <taxon>Arthropoda</taxon>
        <taxon>Hexapoda</taxon>
        <taxon>Insecta</taxon>
        <taxon>Pterygota</taxon>
        <taxon>Neoptera</taxon>
        <taxon>Endopterygota</taxon>
        <taxon>Hymenoptera</taxon>
        <taxon>Tenthredinoidea</taxon>
        <taxon>Diprionidae</taxon>
        <taxon>Diprioninae</taxon>
        <taxon>Neodiprion</taxon>
    </lineage>
</organism>
<feature type="transmembrane region" description="Helical" evidence="5">
    <location>
        <begin position="218"/>
        <end position="239"/>
    </location>
</feature>
<evidence type="ECO:0000256" key="4">
    <source>
        <dbReference type="ARBA" id="ARBA00023136"/>
    </source>
</evidence>
<feature type="transmembrane region" description="Helical" evidence="5">
    <location>
        <begin position="320"/>
        <end position="341"/>
    </location>
</feature>
<dbReference type="InterPro" id="IPR011701">
    <property type="entry name" value="MFS"/>
</dbReference>
<feature type="transmembrane region" description="Helical" evidence="5">
    <location>
        <begin position="285"/>
        <end position="300"/>
    </location>
</feature>
<dbReference type="PANTHER" id="PTHR23507">
    <property type="entry name" value="ZGC:174356"/>
    <property type="match status" value="1"/>
</dbReference>
<keyword evidence="6" id="KW-1185">Reference proteome</keyword>
<dbReference type="InterPro" id="IPR036259">
    <property type="entry name" value="MFS_trans_sf"/>
</dbReference>
<gene>
    <name evidence="7" type="primary">LOC107225652</name>
</gene>
<dbReference type="Gene3D" id="1.20.1250.20">
    <property type="entry name" value="MFS general substrate transporter like domains"/>
    <property type="match status" value="1"/>
</dbReference>
<protein>
    <submittedName>
        <fullName evidence="7">Solute carrier family 46 member 3 isoform X2</fullName>
    </submittedName>
</protein>
<keyword evidence="4 5" id="KW-0472">Membrane</keyword>